<gene>
    <name evidence="1" type="ORF">MOO46_07605</name>
</gene>
<protein>
    <submittedName>
        <fullName evidence="1">Uncharacterized protein</fullName>
    </submittedName>
</protein>
<keyword evidence="1" id="KW-0614">Plasmid</keyword>
<organism evidence="1 2">
    <name type="scientific">Apilactobacillus apisilvae</name>
    <dbReference type="NCBI Taxonomy" id="2923364"/>
    <lineage>
        <taxon>Bacteria</taxon>
        <taxon>Bacillati</taxon>
        <taxon>Bacillota</taxon>
        <taxon>Bacilli</taxon>
        <taxon>Lactobacillales</taxon>
        <taxon>Lactobacillaceae</taxon>
        <taxon>Apilactobacillus</taxon>
    </lineage>
</organism>
<accession>A0ABY4PIY1</accession>
<geneLocation type="plasmid" evidence="1 2">
    <name>p1unnamed</name>
</geneLocation>
<evidence type="ECO:0000313" key="1">
    <source>
        <dbReference type="EMBL" id="UQS85790.1"/>
    </source>
</evidence>
<name>A0ABY4PIY1_9LACO</name>
<sequence length="289" mass="32540">MITTKGYYFGYKTVIAVISKHGKLTMYDGEYEINSDDTPTPSNNTFTKYNLSADTLHKLSKGDHVIVYSGPTDLYGITGEGNITKIETTNSDGKDQQTTVTFQEGTDYSKNSLKSNFNGVKTVKQKKGKKKVNISFKKGAKAKEIITKVAKVSGIKIYHLKLAKNKIYKRGYTVSNNPYNAIKQIVKDCKSAMYYRKGKLVIDDNKTDNPYHEHLYLSEESGMYQEPSVSDDDNSKTYTLNCFDDPRLSAGSSVQISSKLLNGLYRVKSVKHTHQNNYEMEVVVYAKTK</sequence>
<dbReference type="RefSeq" id="WP_249511754.1">
    <property type="nucleotide sequence ID" value="NZ_CP093363.1"/>
</dbReference>
<evidence type="ECO:0000313" key="2">
    <source>
        <dbReference type="Proteomes" id="UP000831859"/>
    </source>
</evidence>
<keyword evidence="2" id="KW-1185">Reference proteome</keyword>
<dbReference type="EMBL" id="CP093363">
    <property type="protein sequence ID" value="UQS85790.1"/>
    <property type="molecule type" value="Genomic_DNA"/>
</dbReference>
<dbReference type="Proteomes" id="UP000831859">
    <property type="component" value="Plasmid p1unnamed"/>
</dbReference>
<reference evidence="1 2" key="1">
    <citation type="journal article" date="2022" name="Int. J. Syst. Evol. Microbiol.">
        <title>Apilactobacillus apisilvae sp. nov., Nicolia spurrieriana gen. nov. sp. nov., Bombilactobacillus folatiphilus sp. nov. and Bombilactobacillus thymidiniphilus sp. nov., four new lactic acid bacterial isolates from stingless bees Tetragonula carbonaria and Austroplebeia australis.</title>
        <authorList>
            <person name="Oliphant S.A."/>
            <person name="Watson-Haigh N.S."/>
            <person name="Sumby K.M."/>
            <person name="Gardner J."/>
            <person name="Groom S."/>
            <person name="Jiranek V."/>
        </authorList>
    </citation>
    <scope>NUCLEOTIDE SEQUENCE [LARGE SCALE GENOMIC DNA]</scope>
    <source>
        <strain evidence="1 2">SG5_A10</strain>
    </source>
</reference>
<proteinExistence type="predicted"/>